<reference evidence="11 12" key="1">
    <citation type="submission" date="2023-08" db="EMBL/GenBank/DDBJ databases">
        <authorList>
            <person name="Girao M."/>
            <person name="Carvalho M.F."/>
        </authorList>
    </citation>
    <scope>NUCLEOTIDE SEQUENCE [LARGE SCALE GENOMIC DNA]</scope>
    <source>
        <strain evidence="11 12">CC-R104</strain>
    </source>
</reference>
<keyword evidence="8" id="KW-0275">Fatty acid biosynthesis</keyword>
<evidence type="ECO:0000256" key="8">
    <source>
        <dbReference type="ARBA" id="ARBA00023160"/>
    </source>
</evidence>
<evidence type="ECO:0000256" key="1">
    <source>
        <dbReference type="ARBA" id="ARBA00011883"/>
    </source>
</evidence>
<name>A0ABU7JU00_9NOCA</name>
<dbReference type="InterPro" id="IPR029045">
    <property type="entry name" value="ClpP/crotonase-like_dom_sf"/>
</dbReference>
<keyword evidence="3" id="KW-0547">Nucleotide-binding</keyword>
<evidence type="ECO:0000256" key="4">
    <source>
        <dbReference type="ARBA" id="ARBA00022771"/>
    </source>
</evidence>
<gene>
    <name evidence="11" type="ORF">Q8814_14090</name>
</gene>
<keyword evidence="2" id="KW-0444">Lipid biosynthesis</keyword>
<evidence type="ECO:0000256" key="3">
    <source>
        <dbReference type="ARBA" id="ARBA00022741"/>
    </source>
</evidence>
<protein>
    <recommendedName>
        <fullName evidence="1">acetyl-CoA carboxytransferase</fullName>
        <ecNumber evidence="1">2.1.3.15</ecNumber>
    </recommendedName>
</protein>
<evidence type="ECO:0000313" key="11">
    <source>
        <dbReference type="EMBL" id="MEE2033232.1"/>
    </source>
</evidence>
<keyword evidence="11" id="KW-0808">Transferase</keyword>
<evidence type="ECO:0000256" key="9">
    <source>
        <dbReference type="ARBA" id="ARBA00049152"/>
    </source>
</evidence>
<evidence type="ECO:0000256" key="2">
    <source>
        <dbReference type="ARBA" id="ARBA00022516"/>
    </source>
</evidence>
<evidence type="ECO:0000313" key="12">
    <source>
        <dbReference type="Proteomes" id="UP001331936"/>
    </source>
</evidence>
<dbReference type="SUPFAM" id="SSF52096">
    <property type="entry name" value="ClpP/crotonase"/>
    <property type="match status" value="1"/>
</dbReference>
<proteinExistence type="predicted"/>
<feature type="non-terminal residue" evidence="11">
    <location>
        <position position="1"/>
    </location>
</feature>
<evidence type="ECO:0000256" key="5">
    <source>
        <dbReference type="ARBA" id="ARBA00022832"/>
    </source>
</evidence>
<dbReference type="PROSITE" id="PS50989">
    <property type="entry name" value="COA_CT_CTER"/>
    <property type="match status" value="1"/>
</dbReference>
<dbReference type="EC" id="2.1.3.15" evidence="1"/>
<evidence type="ECO:0000256" key="6">
    <source>
        <dbReference type="ARBA" id="ARBA00022840"/>
    </source>
</evidence>
<keyword evidence="4" id="KW-0479">Metal-binding</keyword>
<dbReference type="Gene3D" id="3.90.226.10">
    <property type="entry name" value="2-enoyl-CoA Hydratase, Chain A, domain 1"/>
    <property type="match status" value="1"/>
</dbReference>
<dbReference type="EMBL" id="JAUZMZ010000073">
    <property type="protein sequence ID" value="MEE2033232.1"/>
    <property type="molecule type" value="Genomic_DNA"/>
</dbReference>
<keyword evidence="4" id="KW-0862">Zinc</keyword>
<dbReference type="GO" id="GO:0016740">
    <property type="term" value="F:transferase activity"/>
    <property type="evidence" value="ECO:0007669"/>
    <property type="project" value="UniProtKB-KW"/>
</dbReference>
<dbReference type="InterPro" id="IPR001095">
    <property type="entry name" value="Acetyl_CoA_COase_a_su"/>
</dbReference>
<comment type="catalytic activity">
    <reaction evidence="9">
        <text>N(6)-carboxybiotinyl-L-lysyl-[protein] + acetyl-CoA = N(6)-biotinyl-L-lysyl-[protein] + malonyl-CoA</text>
        <dbReference type="Rhea" id="RHEA:54728"/>
        <dbReference type="Rhea" id="RHEA-COMP:10505"/>
        <dbReference type="Rhea" id="RHEA-COMP:10506"/>
        <dbReference type="ChEBI" id="CHEBI:57288"/>
        <dbReference type="ChEBI" id="CHEBI:57384"/>
        <dbReference type="ChEBI" id="CHEBI:83144"/>
        <dbReference type="ChEBI" id="CHEBI:83145"/>
        <dbReference type="EC" id="2.1.3.15"/>
    </reaction>
</comment>
<keyword evidence="5" id="KW-0276">Fatty acid metabolism</keyword>
<organism evidence="11 12">
    <name type="scientific">Rhodococcus chondri</name>
    <dbReference type="NCBI Taxonomy" id="3065941"/>
    <lineage>
        <taxon>Bacteria</taxon>
        <taxon>Bacillati</taxon>
        <taxon>Actinomycetota</taxon>
        <taxon>Actinomycetes</taxon>
        <taxon>Mycobacteriales</taxon>
        <taxon>Nocardiaceae</taxon>
        <taxon>Rhodococcus</taxon>
    </lineage>
</organism>
<keyword evidence="4" id="KW-0863">Zinc-finger</keyword>
<accession>A0ABU7JU00</accession>
<dbReference type="InterPro" id="IPR011763">
    <property type="entry name" value="COA_CT_C"/>
</dbReference>
<comment type="caution">
    <text evidence="11">The sequence shown here is derived from an EMBL/GenBank/DDBJ whole genome shotgun (WGS) entry which is preliminary data.</text>
</comment>
<keyword evidence="6" id="KW-0067">ATP-binding</keyword>
<sequence>AIVHRDVTHAPRMAAAQGIRSRDLLRDGIIDGVVPEYPDAAEEPLEFAKRVGAAVARELTGLAAESDSDRYSRRLARYRRLGLPDTP</sequence>
<evidence type="ECO:0000256" key="7">
    <source>
        <dbReference type="ARBA" id="ARBA00023098"/>
    </source>
</evidence>
<dbReference type="Proteomes" id="UP001331936">
    <property type="component" value="Unassembled WGS sequence"/>
</dbReference>
<keyword evidence="12" id="KW-1185">Reference proteome</keyword>
<feature type="domain" description="CoA carboxyltransferase C-terminal" evidence="10">
    <location>
        <begin position="1"/>
        <end position="61"/>
    </location>
</feature>
<evidence type="ECO:0000259" key="10">
    <source>
        <dbReference type="PROSITE" id="PS50989"/>
    </source>
</evidence>
<keyword evidence="7" id="KW-0443">Lipid metabolism</keyword>
<dbReference type="Pfam" id="PF03255">
    <property type="entry name" value="ACCA"/>
    <property type="match status" value="1"/>
</dbReference>